<sequence length="261" mass="30099">MGGVLAGELCSNRRRWYMPWWRSIRRKVIRLTRRSSSRPTKMVKYDVQSFTVAELCLLTKKQVDNGACRSTIYQYEGYVKVLDAENMFQEQRKSSYGSPSTLPGYCDGDNDMFRIVIVSEYEDPFYLRTMALQLEGCETEDQMEMERQWLQVESTQSDEEKEVSVISITKDHKNSARFNEESKSNNDESLRVKTSSKEKQARPKSSSPMSSAWVLSDRKKTQSQRSNASKAALFAATLQNFQAFAHSPQPERVSPKSSYRL</sequence>
<proteinExistence type="predicted"/>
<evidence type="ECO:0000256" key="1">
    <source>
        <dbReference type="SAM" id="MobiDB-lite"/>
    </source>
</evidence>
<dbReference type="EMBL" id="JAVFWL010000003">
    <property type="protein sequence ID" value="KAK6744002.1"/>
    <property type="molecule type" value="Genomic_DNA"/>
</dbReference>
<accession>A0ABR1D0C5</accession>
<comment type="caution">
    <text evidence="2">The sequence shown here is derived from an EMBL/GenBank/DDBJ whole genome shotgun (WGS) entry which is preliminary data.</text>
</comment>
<reference evidence="2 3" key="1">
    <citation type="submission" date="2023-08" db="EMBL/GenBank/DDBJ databases">
        <title>A Necator americanus chromosomal reference genome.</title>
        <authorList>
            <person name="Ilik V."/>
            <person name="Petrzelkova K.J."/>
            <person name="Pardy F."/>
            <person name="Fuh T."/>
            <person name="Niatou-Singa F.S."/>
            <person name="Gouil Q."/>
            <person name="Baker L."/>
            <person name="Ritchie M.E."/>
            <person name="Jex A.R."/>
            <person name="Gazzola D."/>
            <person name="Li H."/>
            <person name="Toshio Fujiwara R."/>
            <person name="Zhan B."/>
            <person name="Aroian R.V."/>
            <person name="Pafco B."/>
            <person name="Schwarz E.M."/>
        </authorList>
    </citation>
    <scope>NUCLEOTIDE SEQUENCE [LARGE SCALE GENOMIC DNA]</scope>
    <source>
        <strain evidence="2 3">Aroian</strain>
        <tissue evidence="2">Whole animal</tissue>
    </source>
</reference>
<feature type="compositionally biased region" description="Basic and acidic residues" evidence="1">
    <location>
        <begin position="174"/>
        <end position="201"/>
    </location>
</feature>
<evidence type="ECO:0000313" key="2">
    <source>
        <dbReference type="EMBL" id="KAK6744002.1"/>
    </source>
</evidence>
<dbReference type="Proteomes" id="UP001303046">
    <property type="component" value="Unassembled WGS sequence"/>
</dbReference>
<keyword evidence="3" id="KW-1185">Reference proteome</keyword>
<gene>
    <name evidence="2" type="primary">Necator_chrIII.g11743</name>
    <name evidence="2" type="ORF">RB195_010978</name>
</gene>
<feature type="region of interest" description="Disordered" evidence="1">
    <location>
        <begin position="174"/>
        <end position="229"/>
    </location>
</feature>
<organism evidence="2 3">
    <name type="scientific">Necator americanus</name>
    <name type="common">Human hookworm</name>
    <dbReference type="NCBI Taxonomy" id="51031"/>
    <lineage>
        <taxon>Eukaryota</taxon>
        <taxon>Metazoa</taxon>
        <taxon>Ecdysozoa</taxon>
        <taxon>Nematoda</taxon>
        <taxon>Chromadorea</taxon>
        <taxon>Rhabditida</taxon>
        <taxon>Rhabditina</taxon>
        <taxon>Rhabditomorpha</taxon>
        <taxon>Strongyloidea</taxon>
        <taxon>Ancylostomatidae</taxon>
        <taxon>Bunostominae</taxon>
        <taxon>Necator</taxon>
    </lineage>
</organism>
<name>A0ABR1D0C5_NECAM</name>
<protein>
    <submittedName>
        <fullName evidence="2">Uncharacterized protein</fullName>
    </submittedName>
</protein>
<evidence type="ECO:0000313" key="3">
    <source>
        <dbReference type="Proteomes" id="UP001303046"/>
    </source>
</evidence>